<keyword evidence="2" id="KW-1185">Reference proteome</keyword>
<dbReference type="OrthoDB" id="9781345at2"/>
<dbReference type="AlphaFoldDB" id="A0A366LSL0"/>
<evidence type="ECO:0000313" key="2">
    <source>
        <dbReference type="Proteomes" id="UP000253303"/>
    </source>
</evidence>
<name>A0A366LSL0_9ACTN</name>
<reference evidence="1 2" key="1">
    <citation type="submission" date="2018-06" db="EMBL/GenBank/DDBJ databases">
        <title>Sphaerisporangium craniellae sp. nov., isolated from a marine sponge in the South China Sea.</title>
        <authorList>
            <person name="Li L."/>
        </authorList>
    </citation>
    <scope>NUCLEOTIDE SEQUENCE [LARGE SCALE GENOMIC DNA]</scope>
    <source>
        <strain evidence="1 2">LHW63015</strain>
    </source>
</reference>
<dbReference type="Proteomes" id="UP000253303">
    <property type="component" value="Unassembled WGS sequence"/>
</dbReference>
<dbReference type="RefSeq" id="WP_113984503.1">
    <property type="nucleotide sequence ID" value="NZ_QMEY01000018.1"/>
</dbReference>
<dbReference type="InterPro" id="IPR047722">
    <property type="entry name" value="STM4015-like"/>
</dbReference>
<dbReference type="NCBIfam" id="NF038076">
    <property type="entry name" value="fam_STM4015"/>
    <property type="match status" value="1"/>
</dbReference>
<proteinExistence type="predicted"/>
<comment type="caution">
    <text evidence="1">The sequence shown here is derived from an EMBL/GenBank/DDBJ whole genome shotgun (WGS) entry which is preliminary data.</text>
</comment>
<dbReference type="SUPFAM" id="SSF52047">
    <property type="entry name" value="RNI-like"/>
    <property type="match status" value="1"/>
</dbReference>
<sequence length="308" mass="33750">MIHQHLTEFHGLPVHEVGDEVTEPRPLAAEVAWRVAGDDFDDEFEETFAELLETVDCAAVRALVVGTWGWAHDDRRADVPIGLLIEAAPRFPALEAIFLGDYVSEESEISWIGQSDVTPLLTAYPRLKRLDVRGGDGLAFQAVDHAALETLRFETGGLPADVVRAVGASTLPALRHLELWLGTENYSGDSGPDDWAPILAGRGLPALRHLGLQDSERQDDVATAVATAPIVARLESLDLSMGTLSDAGAEALLTGQPLTHLKRLNLRHHYLSAEMSKRVLDALADVEVDLSDEQDFSEHNWRYIEVSE</sequence>
<dbReference type="EMBL" id="QMEY01000018">
    <property type="protein sequence ID" value="RBQ16182.1"/>
    <property type="molecule type" value="Genomic_DNA"/>
</dbReference>
<evidence type="ECO:0000313" key="1">
    <source>
        <dbReference type="EMBL" id="RBQ16182.1"/>
    </source>
</evidence>
<dbReference type="InterPro" id="IPR032675">
    <property type="entry name" value="LRR_dom_sf"/>
</dbReference>
<accession>A0A366LSL0</accession>
<protein>
    <submittedName>
        <fullName evidence="1">Leucine-rich repeat domain-containing protein</fullName>
    </submittedName>
</protein>
<gene>
    <name evidence="1" type="ORF">DP939_31695</name>
</gene>
<organism evidence="1 2">
    <name type="scientific">Spongiactinospora rosea</name>
    <dbReference type="NCBI Taxonomy" id="2248750"/>
    <lineage>
        <taxon>Bacteria</taxon>
        <taxon>Bacillati</taxon>
        <taxon>Actinomycetota</taxon>
        <taxon>Actinomycetes</taxon>
        <taxon>Streptosporangiales</taxon>
        <taxon>Streptosporangiaceae</taxon>
        <taxon>Spongiactinospora</taxon>
    </lineage>
</organism>
<dbReference type="Gene3D" id="3.80.10.10">
    <property type="entry name" value="Ribonuclease Inhibitor"/>
    <property type="match status" value="1"/>
</dbReference>